<dbReference type="AlphaFoldDB" id="A0A7R8WCZ5"/>
<dbReference type="Pfam" id="PF00059">
    <property type="entry name" value="Lectin_C"/>
    <property type="match status" value="1"/>
</dbReference>
<dbReference type="OrthoDB" id="10059571at2759"/>
<name>A0A7R8WCZ5_9CRUS</name>
<proteinExistence type="predicted"/>
<dbReference type="Gene3D" id="3.10.100.10">
    <property type="entry name" value="Mannose-Binding Protein A, subunit A"/>
    <property type="match status" value="2"/>
</dbReference>
<sequence>MMKVLIWTLVFELSNLASNAFQLRNNGDDEEETERPLALTCPPGFFGLGESCYAIGPEYLSWDQSQIYCDALAADGRLIEIETAEEFYLFTTYLRDNPPPECGYWIGAEEREDSNYFQWASSRWPLLFYNWHFTEPNFPDSGNAIALSCSADSDVEEETKRSKTLICPSGFFLLGRSCYAFGDQYIDWDQSQTECGTLTLGGRLIEIETEDEFYLVMTYLRDNPPPQCNYWIGAEERETSNYFQWMSSRWPVLFYNWYPIEPNSSSSGDAIGISCNSECECHYVLKI</sequence>
<evidence type="ECO:0000313" key="1">
    <source>
        <dbReference type="EMBL" id="CAD7228190.1"/>
    </source>
</evidence>
<organism evidence="1">
    <name type="scientific">Cyprideis torosa</name>
    <dbReference type="NCBI Taxonomy" id="163714"/>
    <lineage>
        <taxon>Eukaryota</taxon>
        <taxon>Metazoa</taxon>
        <taxon>Ecdysozoa</taxon>
        <taxon>Arthropoda</taxon>
        <taxon>Crustacea</taxon>
        <taxon>Oligostraca</taxon>
        <taxon>Ostracoda</taxon>
        <taxon>Podocopa</taxon>
        <taxon>Podocopida</taxon>
        <taxon>Cytherocopina</taxon>
        <taxon>Cytheroidea</taxon>
        <taxon>Cytherideidae</taxon>
        <taxon>Cyprideis</taxon>
    </lineage>
</organism>
<dbReference type="PROSITE" id="PS50041">
    <property type="entry name" value="C_TYPE_LECTIN_2"/>
    <property type="match status" value="2"/>
</dbReference>
<dbReference type="SMART" id="SM00034">
    <property type="entry name" value="CLECT"/>
    <property type="match status" value="2"/>
</dbReference>
<dbReference type="InterPro" id="IPR016186">
    <property type="entry name" value="C-type_lectin-like/link_sf"/>
</dbReference>
<reference evidence="1" key="1">
    <citation type="submission" date="2020-11" db="EMBL/GenBank/DDBJ databases">
        <authorList>
            <person name="Tran Van P."/>
        </authorList>
    </citation>
    <scope>NUCLEOTIDE SEQUENCE</scope>
</reference>
<dbReference type="GO" id="GO:0001872">
    <property type="term" value="F:(1-&gt;3)-beta-D-glucan binding"/>
    <property type="evidence" value="ECO:0007669"/>
    <property type="project" value="InterPro"/>
</dbReference>
<dbReference type="EMBL" id="OB661423">
    <property type="protein sequence ID" value="CAD7228190.1"/>
    <property type="molecule type" value="Genomic_DNA"/>
</dbReference>
<dbReference type="PANTHER" id="PTHR47218">
    <property type="entry name" value="C-TYPE LECTIN DOMAIN FAMILY 7 MEMBER A"/>
    <property type="match status" value="1"/>
</dbReference>
<dbReference type="CDD" id="cd00037">
    <property type="entry name" value="CLECT"/>
    <property type="match status" value="2"/>
</dbReference>
<dbReference type="GO" id="GO:0071226">
    <property type="term" value="P:cellular response to molecule of fungal origin"/>
    <property type="evidence" value="ECO:0007669"/>
    <property type="project" value="InterPro"/>
</dbReference>
<dbReference type="PANTHER" id="PTHR47218:SF2">
    <property type="entry name" value="C-TYPE LECTIN DOMAIN-CONTAINING PROTEIN"/>
    <property type="match status" value="1"/>
</dbReference>
<dbReference type="InterPro" id="IPR001304">
    <property type="entry name" value="C-type_lectin-like"/>
</dbReference>
<protein>
    <submittedName>
        <fullName evidence="1">Uncharacterized protein</fullName>
    </submittedName>
</protein>
<gene>
    <name evidence="1" type="ORF">CTOB1V02_LOCUS6079</name>
</gene>
<dbReference type="InterPro" id="IPR042808">
    <property type="entry name" value="CLEC7A"/>
</dbReference>
<dbReference type="InterPro" id="IPR016187">
    <property type="entry name" value="CTDL_fold"/>
</dbReference>
<accession>A0A7R8WCZ5</accession>
<dbReference type="SUPFAM" id="SSF56436">
    <property type="entry name" value="C-type lectin-like"/>
    <property type="match status" value="2"/>
</dbReference>